<dbReference type="Proteomes" id="UP000613580">
    <property type="component" value="Unassembled WGS sequence"/>
</dbReference>
<comment type="caution">
    <text evidence="1">The sequence shown here is derived from an EMBL/GenBank/DDBJ whole genome shotgun (WGS) entry which is preliminary data.</text>
</comment>
<gene>
    <name evidence="1" type="ORF">HMN09_01057500</name>
</gene>
<proteinExistence type="predicted"/>
<name>A0A8H6VWK1_MYCCL</name>
<organism evidence="1 2">
    <name type="scientific">Mycena chlorophos</name>
    <name type="common">Agaric fungus</name>
    <name type="synonym">Agaricus chlorophos</name>
    <dbReference type="NCBI Taxonomy" id="658473"/>
    <lineage>
        <taxon>Eukaryota</taxon>
        <taxon>Fungi</taxon>
        <taxon>Dikarya</taxon>
        <taxon>Basidiomycota</taxon>
        <taxon>Agaricomycotina</taxon>
        <taxon>Agaricomycetes</taxon>
        <taxon>Agaricomycetidae</taxon>
        <taxon>Agaricales</taxon>
        <taxon>Marasmiineae</taxon>
        <taxon>Mycenaceae</taxon>
        <taxon>Mycena</taxon>
    </lineage>
</organism>
<evidence type="ECO:0000313" key="1">
    <source>
        <dbReference type="EMBL" id="KAF7296507.1"/>
    </source>
</evidence>
<dbReference type="AlphaFoldDB" id="A0A8H6VWK1"/>
<dbReference type="EMBL" id="JACAZE010000016">
    <property type="protein sequence ID" value="KAF7296507.1"/>
    <property type="molecule type" value="Genomic_DNA"/>
</dbReference>
<dbReference type="OrthoDB" id="2853639at2759"/>
<sequence>MSLDSLPPELLMKLPYFLHSIEDLITLSSMSRTLYRTCANPPPKIISQLAANSGRVFFRPHPHLLIAATARGLADWAVQSHENRARLEESMHGGVNTLLELAIDVVGLTMEDIRRLWRFKFNVLNPLDRQLDLAAGPATGSPITVCNDPETTLVSWVIYGELFHHSVELGYTPNDILAHHSRPQPLSSITRYKWFAYCLPDFNCFDTLHLTRDDFIQFMEKCYPVPEKLEDQEDANQQLSMNVACMDFLNPRLWERRIELEEYKMVVDPNLRQVLIRCSMHLGFRSLELLVPGGATQLV</sequence>
<protein>
    <recommendedName>
        <fullName evidence="3">F-box domain-containing protein</fullName>
    </recommendedName>
</protein>
<evidence type="ECO:0008006" key="3">
    <source>
        <dbReference type="Google" id="ProtNLM"/>
    </source>
</evidence>
<reference evidence="1" key="1">
    <citation type="submission" date="2020-05" db="EMBL/GenBank/DDBJ databases">
        <title>Mycena genomes resolve the evolution of fungal bioluminescence.</title>
        <authorList>
            <person name="Tsai I.J."/>
        </authorList>
    </citation>
    <scope>NUCLEOTIDE SEQUENCE</scope>
    <source>
        <strain evidence="1">110903Hualien_Pintung</strain>
    </source>
</reference>
<accession>A0A8H6VWK1</accession>
<keyword evidence="2" id="KW-1185">Reference proteome</keyword>
<evidence type="ECO:0000313" key="2">
    <source>
        <dbReference type="Proteomes" id="UP000613580"/>
    </source>
</evidence>